<dbReference type="GO" id="GO:0016209">
    <property type="term" value="F:antioxidant activity"/>
    <property type="evidence" value="ECO:0007669"/>
    <property type="project" value="InterPro"/>
</dbReference>
<protein>
    <submittedName>
        <fullName evidence="3">Methylamine dehydrogenase</fullName>
    </submittedName>
</protein>
<accession>A0A0J1HG66</accession>
<reference evidence="3 4" key="1">
    <citation type="submission" date="2015-05" db="EMBL/GenBank/DDBJ databases">
        <title>Photobacterium galathea sp. nov.</title>
        <authorList>
            <person name="Machado H."/>
            <person name="Gram L."/>
        </authorList>
    </citation>
    <scope>NUCLEOTIDE SEQUENCE [LARGE SCALE GENOMIC DNA]</scope>
    <source>
        <strain evidence="3 4">DSM 22954</strain>
    </source>
</reference>
<keyword evidence="1" id="KW-0472">Membrane</keyword>
<evidence type="ECO:0000313" key="3">
    <source>
        <dbReference type="EMBL" id="KLV10559.1"/>
    </source>
</evidence>
<dbReference type="InterPro" id="IPR036249">
    <property type="entry name" value="Thioredoxin-like_sf"/>
</dbReference>
<evidence type="ECO:0000259" key="2">
    <source>
        <dbReference type="PROSITE" id="PS51352"/>
    </source>
</evidence>
<dbReference type="Gene3D" id="3.40.30.10">
    <property type="entry name" value="Glutaredoxin"/>
    <property type="match status" value="1"/>
</dbReference>
<gene>
    <name evidence="3" type="ORF">ABT57_08520</name>
</gene>
<dbReference type="EMBL" id="LDOU01000006">
    <property type="protein sequence ID" value="KLV10559.1"/>
    <property type="molecule type" value="Genomic_DNA"/>
</dbReference>
<feature type="transmembrane region" description="Helical" evidence="1">
    <location>
        <begin position="6"/>
        <end position="26"/>
    </location>
</feature>
<dbReference type="PANTHER" id="PTHR42852">
    <property type="entry name" value="THIOL:DISULFIDE INTERCHANGE PROTEIN DSBE"/>
    <property type="match status" value="1"/>
</dbReference>
<dbReference type="STRING" id="320778.ABT57_08520"/>
<dbReference type="OrthoDB" id="462848at2"/>
<dbReference type="InterPro" id="IPR013766">
    <property type="entry name" value="Thioredoxin_domain"/>
</dbReference>
<comment type="caution">
    <text evidence="3">The sequence shown here is derived from an EMBL/GenBank/DDBJ whole genome shotgun (WGS) entry which is preliminary data.</text>
</comment>
<dbReference type="SUPFAM" id="SSF52833">
    <property type="entry name" value="Thioredoxin-like"/>
    <property type="match status" value="1"/>
</dbReference>
<keyword evidence="1" id="KW-0812">Transmembrane</keyword>
<dbReference type="InterPro" id="IPR000866">
    <property type="entry name" value="AhpC/TSA"/>
</dbReference>
<keyword evidence="4" id="KW-1185">Reference proteome</keyword>
<dbReference type="InterPro" id="IPR050553">
    <property type="entry name" value="Thioredoxin_ResA/DsbE_sf"/>
</dbReference>
<dbReference type="AlphaFoldDB" id="A0A0J1HG66"/>
<proteinExistence type="predicted"/>
<feature type="domain" description="Thioredoxin" evidence="2">
    <location>
        <begin position="48"/>
        <end position="190"/>
    </location>
</feature>
<dbReference type="PATRIC" id="fig|320778.3.peg.1847"/>
<organism evidence="3 4">
    <name type="scientific">Photobacterium ganghwense</name>
    <dbReference type="NCBI Taxonomy" id="320778"/>
    <lineage>
        <taxon>Bacteria</taxon>
        <taxon>Pseudomonadati</taxon>
        <taxon>Pseudomonadota</taxon>
        <taxon>Gammaproteobacteria</taxon>
        <taxon>Vibrionales</taxon>
        <taxon>Vibrionaceae</taxon>
        <taxon>Photobacterium</taxon>
    </lineage>
</organism>
<dbReference type="GO" id="GO:0016491">
    <property type="term" value="F:oxidoreductase activity"/>
    <property type="evidence" value="ECO:0007669"/>
    <property type="project" value="InterPro"/>
</dbReference>
<dbReference type="Pfam" id="PF00578">
    <property type="entry name" value="AhpC-TSA"/>
    <property type="match status" value="1"/>
</dbReference>
<name>A0A0J1HG66_9GAMM</name>
<dbReference type="PROSITE" id="PS51352">
    <property type="entry name" value="THIOREDOXIN_2"/>
    <property type="match status" value="1"/>
</dbReference>
<dbReference type="RefSeq" id="WP_047884724.1">
    <property type="nucleotide sequence ID" value="NZ_LDOU01000006.1"/>
</dbReference>
<keyword evidence="1" id="KW-1133">Transmembrane helix</keyword>
<evidence type="ECO:0000313" key="4">
    <source>
        <dbReference type="Proteomes" id="UP000035909"/>
    </source>
</evidence>
<dbReference type="Proteomes" id="UP000035909">
    <property type="component" value="Unassembled WGS sequence"/>
</dbReference>
<evidence type="ECO:0000256" key="1">
    <source>
        <dbReference type="SAM" id="Phobius"/>
    </source>
</evidence>
<dbReference type="PANTHER" id="PTHR42852:SF17">
    <property type="entry name" value="THIOREDOXIN-LIKE PROTEIN HI_1115"/>
    <property type="match status" value="1"/>
</dbReference>
<sequence length="205" mass="22629">MDIMDISMVLLWIVVIAQSLIIYALLRQVGILFERVAPAGALAMNQKLEVGQKAPEMSLQTINKKLINIGGSQSGKSQLVFFLSPDCPVCKTLLPALKSASKHESEWLDVVLASDGDKVDHQSFIDRAQLSAFPYVVSELLGKSFGVSKLPYAVLLDEKGMIASMGIINSREHLDSLFEAKERRVASIQDYMQGKTTENQFVEVK</sequence>